<feature type="region of interest" description="Disordered" evidence="6">
    <location>
        <begin position="226"/>
        <end position="262"/>
    </location>
</feature>
<dbReference type="EMBL" id="CAJGYM010000008">
    <property type="protein sequence ID" value="CAD6188400.1"/>
    <property type="molecule type" value="Genomic_DNA"/>
</dbReference>
<feature type="zinc finger region" description="C3H1-type" evidence="5">
    <location>
        <begin position="24"/>
        <end position="51"/>
    </location>
</feature>
<dbReference type="SMART" id="SM00356">
    <property type="entry name" value="ZnF_C3H1"/>
    <property type="match status" value="2"/>
</dbReference>
<evidence type="ECO:0000313" key="8">
    <source>
        <dbReference type="EMBL" id="CAD6188400.1"/>
    </source>
</evidence>
<accession>A0A8S1H4N2</accession>
<protein>
    <recommendedName>
        <fullName evidence="7">C3H1-type domain-containing protein</fullName>
    </recommendedName>
</protein>
<dbReference type="GO" id="GO:0003723">
    <property type="term" value="F:RNA binding"/>
    <property type="evidence" value="ECO:0007669"/>
    <property type="project" value="TreeGrafter"/>
</dbReference>
<keyword evidence="4 5" id="KW-0862">Zinc</keyword>
<evidence type="ECO:0000256" key="4">
    <source>
        <dbReference type="ARBA" id="ARBA00022833"/>
    </source>
</evidence>
<organism evidence="8 9">
    <name type="scientific">Caenorhabditis auriculariae</name>
    <dbReference type="NCBI Taxonomy" id="2777116"/>
    <lineage>
        <taxon>Eukaryota</taxon>
        <taxon>Metazoa</taxon>
        <taxon>Ecdysozoa</taxon>
        <taxon>Nematoda</taxon>
        <taxon>Chromadorea</taxon>
        <taxon>Rhabditida</taxon>
        <taxon>Rhabditina</taxon>
        <taxon>Rhabditomorpha</taxon>
        <taxon>Rhabditoidea</taxon>
        <taxon>Rhabditidae</taxon>
        <taxon>Peloderinae</taxon>
        <taxon>Caenorhabditis</taxon>
    </lineage>
</organism>
<feature type="domain" description="C3H1-type" evidence="7">
    <location>
        <begin position="57"/>
        <end position="83"/>
    </location>
</feature>
<feature type="compositionally biased region" description="Low complexity" evidence="6">
    <location>
        <begin position="228"/>
        <end position="239"/>
    </location>
</feature>
<evidence type="ECO:0000313" key="9">
    <source>
        <dbReference type="Proteomes" id="UP000835052"/>
    </source>
</evidence>
<feature type="domain" description="C3H1-type" evidence="7">
    <location>
        <begin position="24"/>
        <end position="51"/>
    </location>
</feature>
<dbReference type="PANTHER" id="PTHR12675:SF6">
    <property type="entry name" value="ZINC FINGER CCCH DOMAIN-CONTAINING PROTEIN 10"/>
    <property type="match status" value="1"/>
</dbReference>
<evidence type="ECO:0000256" key="1">
    <source>
        <dbReference type="ARBA" id="ARBA00022723"/>
    </source>
</evidence>
<proteinExistence type="predicted"/>
<sequence length="262" mass="28860">MGDPVPDDGLGPVNDNMSANGGDNDRDDICRDFLKNICNRGSRCKFYHPPEAKMRAQEQVNFCIDFQNRGCMRENCRFVHAQRDEVERYKQTHEVTLPLARAIAASSKQENVHAALPAVATGTLTSTKSVIVVTVDSLLSANLMAAVIKDLDMVVVAAAAVVVVAVDMAIDAPGDLWTHMKRSDLGWMISACWNWRGRTQSSKKKLIHSRANCSVNTSAMKIFPVPKPQQQPIQPQQSQASDQANFNSNSNYGSWNPGAWNT</sequence>
<dbReference type="InterPro" id="IPR036855">
    <property type="entry name" value="Znf_CCCH_sf"/>
</dbReference>
<evidence type="ECO:0000256" key="5">
    <source>
        <dbReference type="PROSITE-ProRule" id="PRU00723"/>
    </source>
</evidence>
<dbReference type="PROSITE" id="PS50103">
    <property type="entry name" value="ZF_C3H1"/>
    <property type="match status" value="2"/>
</dbReference>
<reference evidence="8" key="1">
    <citation type="submission" date="2020-10" db="EMBL/GenBank/DDBJ databases">
        <authorList>
            <person name="Kikuchi T."/>
        </authorList>
    </citation>
    <scope>NUCLEOTIDE SEQUENCE</scope>
    <source>
        <strain evidence="8">NKZ352</strain>
    </source>
</reference>
<keyword evidence="9" id="KW-1185">Reference proteome</keyword>
<feature type="zinc finger region" description="C3H1-type" evidence="5">
    <location>
        <begin position="57"/>
        <end position="83"/>
    </location>
</feature>
<dbReference type="FunFam" id="3.30.1370.210:FF:000018">
    <property type="entry name" value="Predicted protein"/>
    <property type="match status" value="1"/>
</dbReference>
<evidence type="ECO:0000256" key="2">
    <source>
        <dbReference type="ARBA" id="ARBA00022737"/>
    </source>
</evidence>
<dbReference type="InterPro" id="IPR000571">
    <property type="entry name" value="Znf_CCCH"/>
</dbReference>
<dbReference type="Proteomes" id="UP000835052">
    <property type="component" value="Unassembled WGS sequence"/>
</dbReference>
<keyword evidence="1 5" id="KW-0479">Metal-binding</keyword>
<dbReference type="Pfam" id="PF00642">
    <property type="entry name" value="zf-CCCH"/>
    <property type="match status" value="1"/>
</dbReference>
<evidence type="ECO:0000259" key="7">
    <source>
        <dbReference type="PROSITE" id="PS50103"/>
    </source>
</evidence>
<dbReference type="AlphaFoldDB" id="A0A8S1H4N2"/>
<evidence type="ECO:0000256" key="6">
    <source>
        <dbReference type="SAM" id="MobiDB-lite"/>
    </source>
</evidence>
<feature type="region of interest" description="Disordered" evidence="6">
    <location>
        <begin position="1"/>
        <end position="25"/>
    </location>
</feature>
<keyword evidence="2" id="KW-0677">Repeat</keyword>
<dbReference type="Gene3D" id="3.30.1370.210">
    <property type="match status" value="1"/>
</dbReference>
<dbReference type="OrthoDB" id="250836at2759"/>
<name>A0A8S1H4N2_9PELO</name>
<feature type="compositionally biased region" description="Polar residues" evidence="6">
    <location>
        <begin position="240"/>
        <end position="262"/>
    </location>
</feature>
<evidence type="ECO:0000256" key="3">
    <source>
        <dbReference type="ARBA" id="ARBA00022771"/>
    </source>
</evidence>
<dbReference type="GO" id="GO:0043484">
    <property type="term" value="P:regulation of RNA splicing"/>
    <property type="evidence" value="ECO:0007669"/>
    <property type="project" value="TreeGrafter"/>
</dbReference>
<keyword evidence="3 5" id="KW-0863">Zinc-finger</keyword>
<gene>
    <name evidence="8" type="ORF">CAUJ_LOCUS4319</name>
</gene>
<dbReference type="GO" id="GO:0008270">
    <property type="term" value="F:zinc ion binding"/>
    <property type="evidence" value="ECO:0007669"/>
    <property type="project" value="UniProtKB-KW"/>
</dbReference>
<comment type="caution">
    <text evidence="8">The sequence shown here is derived from an EMBL/GenBank/DDBJ whole genome shotgun (WGS) entry which is preliminary data.</text>
</comment>
<dbReference type="SUPFAM" id="SSF90229">
    <property type="entry name" value="CCCH zinc finger"/>
    <property type="match status" value="1"/>
</dbReference>
<dbReference type="PANTHER" id="PTHR12675">
    <property type="entry name" value="MUSCLEBLIND-LIKE PROTEIN"/>
    <property type="match status" value="1"/>
</dbReference>